<accession>A7I049</accession>
<keyword evidence="3" id="KW-1185">Reference proteome</keyword>
<dbReference type="STRING" id="360107.CHAB381_0287"/>
<dbReference type="EMBL" id="CP000776">
    <property type="protein sequence ID" value="ABS52025.1"/>
    <property type="molecule type" value="Genomic_DNA"/>
</dbReference>
<evidence type="ECO:0000313" key="2">
    <source>
        <dbReference type="EMBL" id="ABS52025.1"/>
    </source>
</evidence>
<sequence length="684" mass="76171">MGKSSGGGNQVIGFAYFLGMAVATATKIDELVKFKFKGDVVKEPHLTSSGSFVAKTGQQMGGGNGSGNKDSTVYFYDGSQSAADPYIAKQTGSSMCYKNTSYFVINGFIGDNVSSCPEYSIIARRTRLGVSWDSGDNLSNINGDINPAHALWYILTAKIKLSEEFLDSSSFEKVAKALKKEGFGISFVMSRSNEAKEWIKEILRTIDGVLYINKSNSKLALKILRDDYNPDNLFKINESNSSNIKFTRKSWDDTYSKCIIKYTDNVQNIEASVSAINTATKNTLGYEKTYECEFMTVSNARNAKIVLNRTMRKMSYPYASVKMQVSAELFKDLCVGDVVLFSNEKLGVRDMRLRILNLGGEKDEPSIEVEAVEDVFALKNLTVTSVQDSLYKPVDLKVGAIEYFGAVEATIENGSEQGIIPMAIAPTGMVQYFTASDGLSGKTVNLDKTWALAELNEPLQITNEVAREAKFIIKEITPLWAVNATEAGWQRLKMTCLINDEYINFKTRKSLGNGLWEVSCLIRGLSGKKITSHQKGVKVWFAPKDANDLQVLPIISPNTTIYFKAGNFADSTETKKLDFSHSGKAKMPYPISNLKAWKENGKTYFKWVNCVRLHGANFRSCDVVPAGIDENLMENEVLLKISDGKEFHIKANNFEYETNERLTYRFYNAAYITNILSEKVEITI</sequence>
<evidence type="ECO:0000313" key="3">
    <source>
        <dbReference type="Proteomes" id="UP000002407"/>
    </source>
</evidence>
<organism evidence="2 3">
    <name type="scientific">Campylobacter hominis (strain ATCC BAA-381 / DSM 21671 / CCUG 45161 / LMG 19568 / NCTC 13146 / CH001A)</name>
    <dbReference type="NCBI Taxonomy" id="360107"/>
    <lineage>
        <taxon>Bacteria</taxon>
        <taxon>Pseudomonadati</taxon>
        <taxon>Campylobacterota</taxon>
        <taxon>Epsilonproteobacteria</taxon>
        <taxon>Campylobacterales</taxon>
        <taxon>Campylobacteraceae</taxon>
        <taxon>Campylobacter</taxon>
    </lineage>
</organism>
<evidence type="ECO:0000259" key="1">
    <source>
        <dbReference type="Pfam" id="PF13550"/>
    </source>
</evidence>
<reference evidence="3" key="1">
    <citation type="submission" date="2007-07" db="EMBL/GenBank/DDBJ databases">
        <title>Complete genome sequence of Campylobacter hominis ATCC BAA-381, a commensal isolated from the human gastrointestinal tract.</title>
        <authorList>
            <person name="Fouts D.E."/>
            <person name="Mongodin E.F."/>
            <person name="Puiu D."/>
            <person name="Sebastian Y."/>
            <person name="Miller W.G."/>
            <person name="Mandrell R.E."/>
            <person name="Nelson K.E."/>
        </authorList>
    </citation>
    <scope>NUCLEOTIDE SEQUENCE [LARGE SCALE GENOMIC DNA]</scope>
    <source>
        <strain evidence="3">ATCC BAA-381 / LMG 19568 / NCTC 13146 / CH001A</strain>
    </source>
</reference>
<dbReference type="Pfam" id="PF13550">
    <property type="entry name" value="Phage-tail_3"/>
    <property type="match status" value="1"/>
</dbReference>
<dbReference type="RefSeq" id="WP_012108171.1">
    <property type="nucleotide sequence ID" value="NC_009714.1"/>
</dbReference>
<feature type="domain" description="Tip attachment protein J" evidence="1">
    <location>
        <begin position="191"/>
        <end position="357"/>
    </location>
</feature>
<gene>
    <name evidence="2" type="ordered locus">CHAB381_0287</name>
</gene>
<dbReference type="AlphaFoldDB" id="A7I049"/>
<dbReference type="InterPro" id="IPR032876">
    <property type="entry name" value="J_dom"/>
</dbReference>
<dbReference type="OrthoDB" id="5366170at2"/>
<dbReference type="Proteomes" id="UP000002407">
    <property type="component" value="Chromosome"/>
</dbReference>
<dbReference type="HOGENOM" id="CLU_402100_0_0_7"/>
<proteinExistence type="predicted"/>
<dbReference type="eggNOG" id="COG4733">
    <property type="taxonomic scope" value="Bacteria"/>
</dbReference>
<protein>
    <recommendedName>
        <fullName evidence="1">Tip attachment protein J domain-containing protein</fullName>
    </recommendedName>
</protein>
<dbReference type="KEGG" id="cha:CHAB381_0287"/>
<name>A7I049_CAMHC</name>